<evidence type="ECO:0000256" key="4">
    <source>
        <dbReference type="ARBA" id="ARBA00022737"/>
    </source>
</evidence>
<dbReference type="EMBL" id="CP061799">
    <property type="protein sequence ID" value="QTA81940.1"/>
    <property type="molecule type" value="Genomic_DNA"/>
</dbReference>
<dbReference type="SUPFAM" id="SSF51161">
    <property type="entry name" value="Trimeric LpxA-like enzymes"/>
    <property type="match status" value="1"/>
</dbReference>
<dbReference type="NCBIfam" id="NF002060">
    <property type="entry name" value="PRK00892.1"/>
    <property type="match status" value="1"/>
</dbReference>
<dbReference type="NCBIfam" id="TIGR01853">
    <property type="entry name" value="lipid_A_lpxD"/>
    <property type="match status" value="1"/>
</dbReference>
<dbReference type="CDD" id="cd03352">
    <property type="entry name" value="LbH_LpxD"/>
    <property type="match status" value="1"/>
</dbReference>
<keyword evidence="2 7" id="KW-0441">Lipid A biosynthesis</keyword>
<keyword evidence="4 7" id="KW-0677">Repeat</keyword>
<comment type="pathway">
    <text evidence="7">Bacterial outer membrane biogenesis; LPS lipid A biosynthesis.</text>
</comment>
<dbReference type="InterPro" id="IPR001451">
    <property type="entry name" value="Hexapep"/>
</dbReference>
<dbReference type="RefSeq" id="WP_207687919.1">
    <property type="nucleotide sequence ID" value="NZ_CP061799.1"/>
</dbReference>
<organism evidence="9 10">
    <name type="scientific">Desulfonema limicola</name>
    <dbReference type="NCBI Taxonomy" id="45656"/>
    <lineage>
        <taxon>Bacteria</taxon>
        <taxon>Pseudomonadati</taxon>
        <taxon>Thermodesulfobacteriota</taxon>
        <taxon>Desulfobacteria</taxon>
        <taxon>Desulfobacterales</taxon>
        <taxon>Desulfococcaceae</taxon>
        <taxon>Desulfonema</taxon>
    </lineage>
</organism>
<feature type="domain" description="UDP-3-O-[3-hydroxymyristoyl] glucosamine N-acyltransferase non-repeat region" evidence="8">
    <location>
        <begin position="23"/>
        <end position="88"/>
    </location>
</feature>
<dbReference type="GO" id="GO:0016020">
    <property type="term" value="C:membrane"/>
    <property type="evidence" value="ECO:0007669"/>
    <property type="project" value="GOC"/>
</dbReference>
<evidence type="ECO:0000259" key="8">
    <source>
        <dbReference type="Pfam" id="PF04613"/>
    </source>
</evidence>
<comment type="subunit">
    <text evidence="7">Homotrimer.</text>
</comment>
<comment type="catalytic activity">
    <reaction evidence="7">
        <text>a UDP-3-O-[(3R)-3-hydroxyacyl]-alpha-D-glucosamine + a (3R)-hydroxyacyl-[ACP] = a UDP-2-N,3-O-bis[(3R)-3-hydroxyacyl]-alpha-D-glucosamine + holo-[ACP] + H(+)</text>
        <dbReference type="Rhea" id="RHEA:53836"/>
        <dbReference type="Rhea" id="RHEA-COMP:9685"/>
        <dbReference type="Rhea" id="RHEA-COMP:9945"/>
        <dbReference type="ChEBI" id="CHEBI:15378"/>
        <dbReference type="ChEBI" id="CHEBI:64479"/>
        <dbReference type="ChEBI" id="CHEBI:78827"/>
        <dbReference type="ChEBI" id="CHEBI:137740"/>
        <dbReference type="ChEBI" id="CHEBI:137748"/>
        <dbReference type="EC" id="2.3.1.191"/>
    </reaction>
</comment>
<name>A0A975BAY3_9BACT</name>
<dbReference type="PANTHER" id="PTHR43378:SF2">
    <property type="entry name" value="UDP-3-O-ACYLGLUCOSAMINE N-ACYLTRANSFERASE 1, MITOCHONDRIAL-RELATED"/>
    <property type="match status" value="1"/>
</dbReference>
<dbReference type="InterPro" id="IPR018357">
    <property type="entry name" value="Hexapep_transf_CS"/>
</dbReference>
<dbReference type="Pfam" id="PF00132">
    <property type="entry name" value="Hexapep"/>
    <property type="match status" value="1"/>
</dbReference>
<dbReference type="EC" id="2.3.1.191" evidence="7"/>
<dbReference type="AlphaFoldDB" id="A0A975BAY3"/>
<feature type="active site" description="Proton acceptor" evidence="7">
    <location>
        <position position="239"/>
    </location>
</feature>
<comment type="similarity">
    <text evidence="7">Belongs to the transferase hexapeptide repeat family. LpxD subfamily.</text>
</comment>
<evidence type="ECO:0000256" key="1">
    <source>
        <dbReference type="ARBA" id="ARBA00022516"/>
    </source>
</evidence>
<comment type="function">
    <text evidence="7">Catalyzes the N-acylation of UDP-3-O-acylglucosamine using 3-hydroxyacyl-ACP as the acyl donor. Is involved in the biosynthesis of lipid A, a phosphorylated glycolipid that anchors the lipopolysaccharide to the outer membrane of the cell.</text>
</comment>
<protein>
    <recommendedName>
        <fullName evidence="7">UDP-3-O-acylglucosamine N-acyltransferase</fullName>
        <ecNumber evidence="7">2.3.1.191</ecNumber>
    </recommendedName>
</protein>
<proteinExistence type="inferred from homology"/>
<dbReference type="Gene3D" id="3.40.1390.10">
    <property type="entry name" value="MurE/MurF, N-terminal domain"/>
    <property type="match status" value="1"/>
</dbReference>
<evidence type="ECO:0000256" key="5">
    <source>
        <dbReference type="ARBA" id="ARBA00023098"/>
    </source>
</evidence>
<dbReference type="Proteomes" id="UP000663720">
    <property type="component" value="Chromosome"/>
</dbReference>
<dbReference type="HAMAP" id="MF_00523">
    <property type="entry name" value="LpxD"/>
    <property type="match status" value="1"/>
</dbReference>
<dbReference type="PANTHER" id="PTHR43378">
    <property type="entry name" value="UDP-3-O-ACYLGLUCOSAMINE N-ACYLTRANSFERASE"/>
    <property type="match status" value="1"/>
</dbReference>
<gene>
    <name evidence="7 9" type="primary">lpxD</name>
    <name evidence="9" type="ORF">dnl_42980</name>
</gene>
<evidence type="ECO:0000313" key="10">
    <source>
        <dbReference type="Proteomes" id="UP000663720"/>
    </source>
</evidence>
<dbReference type="KEGG" id="dli:dnl_42980"/>
<evidence type="ECO:0000313" key="9">
    <source>
        <dbReference type="EMBL" id="QTA81940.1"/>
    </source>
</evidence>
<keyword evidence="10" id="KW-1185">Reference proteome</keyword>
<dbReference type="GO" id="GO:0103118">
    <property type="term" value="F:UDP-3-O-[(3R)-3-hydroxyacyl]-glucosamine N-acyltransferase activity"/>
    <property type="evidence" value="ECO:0007669"/>
    <property type="project" value="UniProtKB-EC"/>
</dbReference>
<dbReference type="GO" id="GO:0016410">
    <property type="term" value="F:N-acyltransferase activity"/>
    <property type="evidence" value="ECO:0007669"/>
    <property type="project" value="InterPro"/>
</dbReference>
<sequence length="342" mass="36640">MEISLADIARTIGGKLIGNGNKIIRGASCFENADKDHIILAGSAKYLNRLDETKAGAVIVPSNFDTSSISRDMVAVENPMADFSKLLEIFYPGPKVEQYISPNAVIGDNFISGNNISISHFVSIGSNVSMGDRVRIHSGVVIEDNVTIGSDVEIHSNVSIYARSQIGSRVIIHSGTVIGSDGFGFAPDKEKYQKIPHTGIVCIEDDVEIGALNAIDRATFGETRIKRGVKTDNFVHIAHNVVVGEDTLLVAQVGISGSTTLGNHVIVAGQAGISGHLNIGSNAIVGPRAGIAKDVPDNEIVSGAPEMPHKLWLRVQNIIPKLPELKKKISELEKRLKKVEEK</sequence>
<evidence type="ECO:0000256" key="7">
    <source>
        <dbReference type="HAMAP-Rule" id="MF_00523"/>
    </source>
</evidence>
<reference evidence="9" key="1">
    <citation type="journal article" date="2021" name="Microb. Physiol.">
        <title>Proteogenomic Insights into the Physiology of Marine, Sulfate-Reducing, Filamentous Desulfonema limicola and Desulfonema magnum.</title>
        <authorList>
            <person name="Schnaars V."/>
            <person name="Wohlbrand L."/>
            <person name="Scheve S."/>
            <person name="Hinrichs C."/>
            <person name="Reinhardt R."/>
            <person name="Rabus R."/>
        </authorList>
    </citation>
    <scope>NUCLEOTIDE SEQUENCE</scope>
    <source>
        <strain evidence="9">5ac10</strain>
    </source>
</reference>
<dbReference type="Pfam" id="PF04613">
    <property type="entry name" value="LpxD"/>
    <property type="match status" value="1"/>
</dbReference>
<accession>A0A975BAY3</accession>
<dbReference type="GO" id="GO:0009245">
    <property type="term" value="P:lipid A biosynthetic process"/>
    <property type="evidence" value="ECO:0007669"/>
    <property type="project" value="UniProtKB-UniRule"/>
</dbReference>
<dbReference type="InterPro" id="IPR020573">
    <property type="entry name" value="UDP_GlcNAc_AcTrfase_non-rep"/>
</dbReference>
<dbReference type="PROSITE" id="PS00101">
    <property type="entry name" value="HEXAPEP_TRANSFERASES"/>
    <property type="match status" value="1"/>
</dbReference>
<keyword evidence="6 7" id="KW-0012">Acyltransferase</keyword>
<dbReference type="InterPro" id="IPR011004">
    <property type="entry name" value="Trimer_LpxA-like_sf"/>
</dbReference>
<evidence type="ECO:0000256" key="2">
    <source>
        <dbReference type="ARBA" id="ARBA00022556"/>
    </source>
</evidence>
<keyword evidence="1 7" id="KW-0444">Lipid biosynthesis</keyword>
<keyword evidence="5 7" id="KW-0443">Lipid metabolism</keyword>
<keyword evidence="3 7" id="KW-0808">Transferase</keyword>
<dbReference type="InterPro" id="IPR007691">
    <property type="entry name" value="LpxD"/>
</dbReference>
<dbReference type="Gene3D" id="2.160.10.10">
    <property type="entry name" value="Hexapeptide repeat proteins"/>
    <property type="match status" value="1"/>
</dbReference>
<evidence type="ECO:0000256" key="6">
    <source>
        <dbReference type="ARBA" id="ARBA00023315"/>
    </source>
</evidence>
<evidence type="ECO:0000256" key="3">
    <source>
        <dbReference type="ARBA" id="ARBA00022679"/>
    </source>
</evidence>